<evidence type="ECO:0000256" key="2">
    <source>
        <dbReference type="SAM" id="Phobius"/>
    </source>
</evidence>
<proteinExistence type="predicted"/>
<evidence type="ECO:0000313" key="4">
    <source>
        <dbReference type="Proteomes" id="UP000001805"/>
    </source>
</evidence>
<feature type="region of interest" description="Disordered" evidence="1">
    <location>
        <begin position="36"/>
        <end position="96"/>
    </location>
</feature>
<protein>
    <submittedName>
        <fullName evidence="3">Uncharacterized protein</fullName>
    </submittedName>
</protein>
<organism evidence="3 4">
    <name type="scientific">Neurospora crassa (strain ATCC 24698 / 74-OR23-1A / CBS 708.71 / DSM 1257 / FGSC 987)</name>
    <dbReference type="NCBI Taxonomy" id="367110"/>
    <lineage>
        <taxon>Eukaryota</taxon>
        <taxon>Fungi</taxon>
        <taxon>Dikarya</taxon>
        <taxon>Ascomycota</taxon>
        <taxon>Pezizomycotina</taxon>
        <taxon>Sordariomycetes</taxon>
        <taxon>Sordariomycetidae</taxon>
        <taxon>Sordariales</taxon>
        <taxon>Sordariaceae</taxon>
        <taxon>Neurospora</taxon>
    </lineage>
</organism>
<evidence type="ECO:0000256" key="1">
    <source>
        <dbReference type="SAM" id="MobiDB-lite"/>
    </source>
</evidence>
<reference evidence="3 4" key="1">
    <citation type="journal article" date="2003" name="Nature">
        <title>The genome sequence of the filamentous fungus Neurospora crassa.</title>
        <authorList>
            <person name="Galagan J.E."/>
            <person name="Calvo S.E."/>
            <person name="Borkovich K.A."/>
            <person name="Selker E.U."/>
            <person name="Read N.D."/>
            <person name="Jaffe D."/>
            <person name="FitzHugh W."/>
            <person name="Ma L.J."/>
            <person name="Smirnov S."/>
            <person name="Purcell S."/>
            <person name="Rehman B."/>
            <person name="Elkins T."/>
            <person name="Engels R."/>
            <person name="Wang S."/>
            <person name="Nielsen C.B."/>
            <person name="Butler J."/>
            <person name="Endrizzi M."/>
            <person name="Qui D."/>
            <person name="Ianakiev P."/>
            <person name="Bell-Pedersen D."/>
            <person name="Nelson M.A."/>
            <person name="Werner-Washburne M."/>
            <person name="Selitrennikoff C.P."/>
            <person name="Kinsey J.A."/>
            <person name="Braun E.L."/>
            <person name="Zelter A."/>
            <person name="Schulte U."/>
            <person name="Kothe G.O."/>
            <person name="Jedd G."/>
            <person name="Mewes W."/>
            <person name="Staben C."/>
            <person name="Marcotte E."/>
            <person name="Greenberg D."/>
            <person name="Roy A."/>
            <person name="Foley K."/>
            <person name="Naylor J."/>
            <person name="Stange-Thomann N."/>
            <person name="Barrett R."/>
            <person name="Gnerre S."/>
            <person name="Kamal M."/>
            <person name="Kamvysselis M."/>
            <person name="Mauceli E."/>
            <person name="Bielke C."/>
            <person name="Rudd S."/>
            <person name="Frishman D."/>
            <person name="Krystofova S."/>
            <person name="Rasmussen C."/>
            <person name="Metzenberg R.L."/>
            <person name="Perkins D.D."/>
            <person name="Kroken S."/>
            <person name="Cogoni C."/>
            <person name="Macino G."/>
            <person name="Catcheside D."/>
            <person name="Li W."/>
            <person name="Pratt R.J."/>
            <person name="Osmani S.A."/>
            <person name="DeSouza C.P."/>
            <person name="Glass L."/>
            <person name="Orbach M.J."/>
            <person name="Berglund J.A."/>
            <person name="Voelker R."/>
            <person name="Yarden O."/>
            <person name="Plamann M."/>
            <person name="Seiler S."/>
            <person name="Dunlap J."/>
            <person name="Radford A."/>
            <person name="Aramayo R."/>
            <person name="Natvig D.O."/>
            <person name="Alex L.A."/>
            <person name="Mannhaupt G."/>
            <person name="Ebbole D.J."/>
            <person name="Freitag M."/>
            <person name="Paulsen I."/>
            <person name="Sachs M.S."/>
            <person name="Lander E.S."/>
            <person name="Nusbaum C."/>
            <person name="Birren B."/>
        </authorList>
    </citation>
    <scope>NUCLEOTIDE SEQUENCE [LARGE SCALE GENOMIC DNA]</scope>
    <source>
        <strain evidence="4">ATCC 24698 / 74-OR23-1A / CBS 708.71 / DSM 1257 / FGSC 987</strain>
    </source>
</reference>
<accession>Q7RY39</accession>
<feature type="transmembrane region" description="Helical" evidence="2">
    <location>
        <begin position="6"/>
        <end position="29"/>
    </location>
</feature>
<name>Q7RY39_NEUCR</name>
<dbReference type="PaxDb" id="5141-EFNCRP00000005267"/>
<dbReference type="RefSeq" id="XP_956935.1">
    <property type="nucleotide sequence ID" value="XM_951842.1"/>
</dbReference>
<dbReference type="InParanoid" id="Q7RY39"/>
<dbReference type="KEGG" id="ncr:NCU04524"/>
<keyword evidence="2" id="KW-1133">Transmembrane helix</keyword>
<gene>
    <name evidence="3" type="ORF">NCU04524</name>
</gene>
<dbReference type="HOGENOM" id="CLU_2121714_0_0_1"/>
<evidence type="ECO:0000313" key="3">
    <source>
        <dbReference type="EMBL" id="EAA27699.1"/>
    </source>
</evidence>
<feature type="compositionally biased region" description="Gly residues" evidence="1">
    <location>
        <begin position="40"/>
        <end position="51"/>
    </location>
</feature>
<sequence>MTIKHMVGASAVADMMSILPLVVIAVFIVRIEKSIKTGSDSGGEDSGGAGLPDGSVRYPTPHSPRSEPDLTISATATDNPTILPNQTTSPDYEGKRAQNIMMLRITSQRDERHS</sequence>
<dbReference type="AlphaFoldDB" id="Q7RY39"/>
<dbReference type="EMBL" id="CM002239">
    <property type="protein sequence ID" value="EAA27699.1"/>
    <property type="molecule type" value="Genomic_DNA"/>
</dbReference>
<keyword evidence="4" id="KW-1185">Reference proteome</keyword>
<keyword evidence="2" id="KW-0472">Membrane</keyword>
<keyword evidence="2" id="KW-0812">Transmembrane</keyword>
<feature type="compositionally biased region" description="Polar residues" evidence="1">
    <location>
        <begin position="72"/>
        <end position="90"/>
    </location>
</feature>
<dbReference type="VEuPathDB" id="FungiDB:NCU04524"/>
<dbReference type="Proteomes" id="UP000001805">
    <property type="component" value="Chromosome 4, Linkage Group IV"/>
</dbReference>
<dbReference type="GeneID" id="3873073"/>